<reference evidence="2 3" key="1">
    <citation type="submission" date="2016-11" db="EMBL/GenBank/DDBJ databases">
        <authorList>
            <person name="Jaros S."/>
            <person name="Januszkiewicz K."/>
            <person name="Wedrychowicz H."/>
        </authorList>
    </citation>
    <scope>NUCLEOTIDE SEQUENCE [LARGE SCALE GENOMIC DNA]</scope>
    <source>
        <strain evidence="2 3">DSM 6191</strain>
    </source>
</reference>
<keyword evidence="2" id="KW-0808">Transferase</keyword>
<dbReference type="Gene3D" id="3.40.50.300">
    <property type="entry name" value="P-loop containing nucleotide triphosphate hydrolases"/>
    <property type="match status" value="1"/>
</dbReference>
<feature type="domain" description="Guanylate kinase-like" evidence="1">
    <location>
        <begin position="2"/>
        <end position="178"/>
    </location>
</feature>
<dbReference type="EMBL" id="FQXU01000005">
    <property type="protein sequence ID" value="SHI07116.1"/>
    <property type="molecule type" value="Genomic_DNA"/>
</dbReference>
<dbReference type="AlphaFoldDB" id="A0A1M5Y554"/>
<dbReference type="Pfam" id="PF13238">
    <property type="entry name" value="AAA_18"/>
    <property type="match status" value="1"/>
</dbReference>
<evidence type="ECO:0000313" key="2">
    <source>
        <dbReference type="EMBL" id="SHI07116.1"/>
    </source>
</evidence>
<protein>
    <submittedName>
        <fullName evidence="2">Guanylate kinase</fullName>
    </submittedName>
</protein>
<organism evidence="2 3">
    <name type="scientific">Clostridium intestinale DSM 6191</name>
    <dbReference type="NCBI Taxonomy" id="1121320"/>
    <lineage>
        <taxon>Bacteria</taxon>
        <taxon>Bacillati</taxon>
        <taxon>Bacillota</taxon>
        <taxon>Clostridia</taxon>
        <taxon>Eubacteriales</taxon>
        <taxon>Clostridiaceae</taxon>
        <taxon>Clostridium</taxon>
    </lineage>
</organism>
<evidence type="ECO:0000313" key="3">
    <source>
        <dbReference type="Proteomes" id="UP000184241"/>
    </source>
</evidence>
<dbReference type="PROSITE" id="PS50052">
    <property type="entry name" value="GUANYLATE_KINASE_2"/>
    <property type="match status" value="1"/>
</dbReference>
<dbReference type="InterPro" id="IPR027417">
    <property type="entry name" value="P-loop_NTPase"/>
</dbReference>
<dbReference type="InterPro" id="IPR008144">
    <property type="entry name" value="Guanylate_kin-like_dom"/>
</dbReference>
<accession>A0A1M5Y554</accession>
<evidence type="ECO:0000259" key="1">
    <source>
        <dbReference type="PROSITE" id="PS50052"/>
    </source>
</evidence>
<dbReference type="RefSeq" id="WP_073018841.1">
    <property type="nucleotide sequence ID" value="NZ_FQXU01000005.1"/>
</dbReference>
<sequence length="180" mass="21131">MDKIICIVGESGSGKSTIAERLEKEGYNYIQSYTTRKKRYDGEKGHIFVDAATYHEFASREDEVIAYTYFNSNHYWATREQYRNKGVSVYVIDPIGVDKIKTEIKDAKIIVLYIKTDKDIRIDRMCLRKHNRLNVVDEDILQRVEHDSKAFNIIKCDYVIDGNRSKESIFRDVVKIINYK</sequence>
<dbReference type="GO" id="GO:0016301">
    <property type="term" value="F:kinase activity"/>
    <property type="evidence" value="ECO:0007669"/>
    <property type="project" value="UniProtKB-KW"/>
</dbReference>
<proteinExistence type="predicted"/>
<dbReference type="SUPFAM" id="SSF52540">
    <property type="entry name" value="P-loop containing nucleoside triphosphate hydrolases"/>
    <property type="match status" value="1"/>
</dbReference>
<keyword evidence="2" id="KW-0418">Kinase</keyword>
<dbReference type="Proteomes" id="UP000184241">
    <property type="component" value="Unassembled WGS sequence"/>
</dbReference>
<gene>
    <name evidence="2" type="ORF">SAMN02745941_01859</name>
</gene>
<name>A0A1M5Y554_9CLOT</name>